<name>A0A6V8H3I0_TALPI</name>
<dbReference type="Gene3D" id="3.40.50.720">
    <property type="entry name" value="NAD(P)-binding Rossmann-like Domain"/>
    <property type="match status" value="1"/>
</dbReference>
<dbReference type="EMBL" id="DF933813">
    <property type="protein sequence ID" value="GAM35216.1"/>
    <property type="molecule type" value="Genomic_DNA"/>
</dbReference>
<keyword evidence="4" id="KW-1185">Reference proteome</keyword>
<dbReference type="InterPro" id="IPR013154">
    <property type="entry name" value="ADH-like_N"/>
</dbReference>
<dbReference type="FunFam" id="3.40.50.720:FF:000481">
    <property type="entry name" value="Alcohol dehydrogenase, variant"/>
    <property type="match status" value="1"/>
</dbReference>
<dbReference type="PANTHER" id="PTHR39463">
    <property type="entry name" value="MEDUSA"/>
    <property type="match status" value="1"/>
</dbReference>
<feature type="region of interest" description="Disordered" evidence="1">
    <location>
        <begin position="950"/>
        <end position="970"/>
    </location>
</feature>
<proteinExistence type="predicted"/>
<dbReference type="InterPro" id="IPR013149">
    <property type="entry name" value="ADH-like_C"/>
</dbReference>
<dbReference type="AlphaFoldDB" id="A0A6V8H3I0"/>
<accession>A0A6V8H3I0</accession>
<evidence type="ECO:0000313" key="4">
    <source>
        <dbReference type="Proteomes" id="UP000053095"/>
    </source>
</evidence>
<protein>
    <recommendedName>
        <fullName evidence="2">Enoyl reductase (ER) domain-containing protein</fullName>
    </recommendedName>
</protein>
<reference evidence="4" key="1">
    <citation type="journal article" date="2015" name="Genome Announc.">
        <title>Draft genome sequence of Talaromyces cellulolyticus strain Y-94, a source of lignocellulosic biomass-degrading enzymes.</title>
        <authorList>
            <person name="Fujii T."/>
            <person name="Koike H."/>
            <person name="Sawayama S."/>
            <person name="Yano S."/>
            <person name="Inoue H."/>
        </authorList>
    </citation>
    <scope>NUCLEOTIDE SEQUENCE [LARGE SCALE GENOMIC DNA]</scope>
    <source>
        <strain evidence="4">Y-94</strain>
    </source>
</reference>
<dbReference type="Pfam" id="PF08240">
    <property type="entry name" value="ADH_N"/>
    <property type="match status" value="1"/>
</dbReference>
<comment type="caution">
    <text evidence="3">The sequence shown here is derived from an EMBL/GenBank/DDBJ whole genome shotgun (WGS) entry which is preliminary data.</text>
</comment>
<dbReference type="InterPro" id="IPR036291">
    <property type="entry name" value="NAD(P)-bd_dom_sf"/>
</dbReference>
<evidence type="ECO:0000313" key="3">
    <source>
        <dbReference type="EMBL" id="GAM35216.1"/>
    </source>
</evidence>
<dbReference type="GO" id="GO:0016491">
    <property type="term" value="F:oxidoreductase activity"/>
    <property type="evidence" value="ECO:0007669"/>
    <property type="project" value="InterPro"/>
</dbReference>
<dbReference type="GO" id="GO:0005634">
    <property type="term" value="C:nucleus"/>
    <property type="evidence" value="ECO:0007669"/>
    <property type="project" value="TreeGrafter"/>
</dbReference>
<dbReference type="SMART" id="SM00829">
    <property type="entry name" value="PKS_ER"/>
    <property type="match status" value="1"/>
</dbReference>
<evidence type="ECO:0000259" key="2">
    <source>
        <dbReference type="SMART" id="SM00829"/>
    </source>
</evidence>
<dbReference type="SUPFAM" id="SSF51735">
    <property type="entry name" value="NAD(P)-binding Rossmann-fold domains"/>
    <property type="match status" value="1"/>
</dbReference>
<dbReference type="PANTHER" id="PTHR39463:SF1">
    <property type="entry name" value="MEDUSA"/>
    <property type="match status" value="1"/>
</dbReference>
<gene>
    <name evidence="3" type="ORF">TCE0_017f03378</name>
</gene>
<evidence type="ECO:0000256" key="1">
    <source>
        <dbReference type="SAM" id="MobiDB-lite"/>
    </source>
</evidence>
<dbReference type="SUPFAM" id="SSF50129">
    <property type="entry name" value="GroES-like"/>
    <property type="match status" value="1"/>
</dbReference>
<dbReference type="Proteomes" id="UP000053095">
    <property type="component" value="Unassembled WGS sequence"/>
</dbReference>
<dbReference type="Pfam" id="PF00107">
    <property type="entry name" value="ADH_zinc_N"/>
    <property type="match status" value="1"/>
</dbReference>
<feature type="domain" description="Enoyl reductase (ER)" evidence="2">
    <location>
        <begin position="15"/>
        <end position="357"/>
    </location>
</feature>
<sequence length="1060" mass="114849">MPKAIFLQSIDGKPGKPGQVYYPIVQKQVPPPTVKGSELIVKLSAAALNHRDLFLRQHLYPGLSFDVPMLADGVGTVIELGPTVRDKSWKGKRVILNPGTGWKDHPDGPEDPAGYKIFGGTKFEPRGTLQEYVTVDESEVEEAPSYMSDAEAAALPLTGLTAWRALITKAGERNSTKGSAVLVTGIGGGVALMALQFAVRRGADVYVTSSSQEKIDKAIELGAKGGVSYKEAGWEKKLLAQLPSGKLAFDAIIDGAGGDIIEKGVRLLKTGGVISVYGMTVSPKMNFVAQAFLKNIDVRGSTMGSRKEFKDMVDFVKSNEIHPVVSRVLKTSLDDIAGIDTLFDDMNAAKQFGKLVIQFGEAMVKPRCTCCNTVKLASSTVPSFHLNTDFQTPLIFDESADYSDLEESYFAGAYSDGLLAKSDLQLSMSNFQKSPQNGLEDFNDQGPSMQENSFTSNYGQLPFMNPMYATSQEDLGSPDTDSLHYVPAHGYEASASFDDAQSPGFDVPINSSPEIVSFAPQRGSEGTQIAVRVISPFDLHSTARAVFISFGSRQCECNITMIDNHNAQFGYLFSAHAPNFAFTMSPSFDVPLQLVIDVPAAGGPLVLQIGNFSYEQYLQAPVEDSRKRSLSAFPENANYRPAKRHSSHELETKAVADHHTHARSASYTPFVQTPVTTSVFPTQYEMENSPRLSLGGFSTASTSLQAPVQASSPMISTWSPSVSVTDLSVVNAPSAVNMSVSQSQNPTLIRTSTLQHGHNLGASQPFNPYAMYPTKAVLELNGDLDSMALGWTAQEKAAKRRLVQFTRSQNGSTIHADFKPITPEERTPNSICISCIHWDGKDECFVTSVDTIYLLESLVAVRFTVEEKNRIRRNLEGFRPLTVSKAKADSEDFFKVIMGFPAPKPRNIEKDVKVFPWKILSLALKKIIGKYSASYSSTAGALPGSLSASHSMSSDLGTESHNASSPQSVAESSASSAYPVNFSSATFAPSLMPVTSGLDSDFAVTLSGPSPGYPATIGTSFQFEPTFQHDQSLMNQPSWDFTPSSQAEDFNYMNIPYSMA</sequence>
<dbReference type="InterPro" id="IPR020843">
    <property type="entry name" value="ER"/>
</dbReference>
<dbReference type="Gene3D" id="3.90.180.10">
    <property type="entry name" value="Medium-chain alcohol dehydrogenases, catalytic domain"/>
    <property type="match status" value="1"/>
</dbReference>
<organism evidence="3 4">
    <name type="scientific">Talaromyces pinophilus</name>
    <name type="common">Penicillium pinophilum</name>
    <dbReference type="NCBI Taxonomy" id="128442"/>
    <lineage>
        <taxon>Eukaryota</taxon>
        <taxon>Fungi</taxon>
        <taxon>Dikarya</taxon>
        <taxon>Ascomycota</taxon>
        <taxon>Pezizomycotina</taxon>
        <taxon>Eurotiomycetes</taxon>
        <taxon>Eurotiomycetidae</taxon>
        <taxon>Eurotiales</taxon>
        <taxon>Trichocomaceae</taxon>
        <taxon>Talaromyces</taxon>
        <taxon>Talaromyces sect. Talaromyces</taxon>
    </lineage>
</organism>
<dbReference type="Pfam" id="PF23305">
    <property type="entry name" value="DUF7082"/>
    <property type="match status" value="1"/>
</dbReference>
<dbReference type="InterPro" id="IPR011032">
    <property type="entry name" value="GroES-like_sf"/>
</dbReference>
<dbReference type="CDD" id="cd05188">
    <property type="entry name" value="MDR"/>
    <property type="match status" value="1"/>
</dbReference>
<dbReference type="InterPro" id="IPR055509">
    <property type="entry name" value="DUF7082"/>
</dbReference>